<keyword evidence="1" id="KW-0732">Signal</keyword>
<evidence type="ECO:0000256" key="1">
    <source>
        <dbReference type="SAM" id="SignalP"/>
    </source>
</evidence>
<dbReference type="Pfam" id="PF16107">
    <property type="entry name" value="DUF4825"/>
    <property type="match status" value="1"/>
</dbReference>
<organism evidence="3 4">
    <name type="scientific">Priestia veravalensis</name>
    <dbReference type="NCBI Taxonomy" id="1414648"/>
    <lineage>
        <taxon>Bacteria</taxon>
        <taxon>Bacillati</taxon>
        <taxon>Bacillota</taxon>
        <taxon>Bacilli</taxon>
        <taxon>Bacillales</taxon>
        <taxon>Bacillaceae</taxon>
        <taxon>Priestia</taxon>
    </lineage>
</organism>
<evidence type="ECO:0000259" key="2">
    <source>
        <dbReference type="Pfam" id="PF16107"/>
    </source>
</evidence>
<feature type="chain" id="PRO_5006893982" description="DUF4825 domain-containing protein" evidence="1">
    <location>
        <begin position="23"/>
        <end position="186"/>
    </location>
</feature>
<comment type="caution">
    <text evidence="3">The sequence shown here is derived from an EMBL/GenBank/DDBJ whole genome shotgun (WGS) entry which is preliminary data.</text>
</comment>
<gene>
    <name evidence="3" type="ORF">AS180_12775</name>
</gene>
<protein>
    <recommendedName>
        <fullName evidence="2">DUF4825 domain-containing protein</fullName>
    </recommendedName>
</protein>
<name>A0A0V8JKD8_9BACI</name>
<feature type="domain" description="DUF4825" evidence="2">
    <location>
        <begin position="40"/>
        <end position="131"/>
    </location>
</feature>
<dbReference type="Proteomes" id="UP000053681">
    <property type="component" value="Unassembled WGS sequence"/>
</dbReference>
<reference evidence="3 4" key="1">
    <citation type="submission" date="2015-11" db="EMBL/GenBank/DDBJ databases">
        <title>Bacillus caseinolyticus sp nov.</title>
        <authorList>
            <person name="Dastager S.G."/>
            <person name="Mawlankar R."/>
        </authorList>
    </citation>
    <scope>NUCLEOTIDE SEQUENCE [LARGE SCALE GENOMIC DNA]</scope>
    <source>
        <strain evidence="3 4">SGD-V-76</strain>
    </source>
</reference>
<dbReference type="EMBL" id="LNQP01000042">
    <property type="protein sequence ID" value="KSU87502.1"/>
    <property type="molecule type" value="Genomic_DNA"/>
</dbReference>
<keyword evidence="4" id="KW-1185">Reference proteome</keyword>
<accession>A0A0V8JKD8</accession>
<proteinExistence type="predicted"/>
<evidence type="ECO:0000313" key="3">
    <source>
        <dbReference type="EMBL" id="KSU87502.1"/>
    </source>
</evidence>
<dbReference type="InterPro" id="IPR032250">
    <property type="entry name" value="DUF4825"/>
</dbReference>
<dbReference type="AlphaFoldDB" id="A0A0V8JKD8"/>
<dbReference type="PROSITE" id="PS51257">
    <property type="entry name" value="PROKAR_LIPOPROTEIN"/>
    <property type="match status" value="1"/>
</dbReference>
<feature type="signal peptide" evidence="1">
    <location>
        <begin position="1"/>
        <end position="22"/>
    </location>
</feature>
<sequence>MRYSAFLCCFFVFITLLVGCQAINNASQKNDSIEAEKLKANHYSYNEDQRDAISVINELPGHENVHNVTLQTQKSPSYISVDYTQASTETSRQFEHNWSADFTKKRVFNNATILLGLIDHADSVHFNVHTVVPQSITITRAELEAFYRHPLTPNASKGIQNVNVENNNNEYKINEFFRRHPITELD</sequence>
<evidence type="ECO:0000313" key="4">
    <source>
        <dbReference type="Proteomes" id="UP000053681"/>
    </source>
</evidence>